<evidence type="ECO:0000256" key="1">
    <source>
        <dbReference type="SAM" id="Phobius"/>
    </source>
</evidence>
<keyword evidence="1" id="KW-1133">Transmembrane helix</keyword>
<dbReference type="EMBL" id="LN907858">
    <property type="protein sequence ID" value="CUU39822.1"/>
    <property type="molecule type" value="Genomic_DNA"/>
</dbReference>
<gene>
    <name evidence="2" type="ORF">BN2458_PEG0937</name>
</gene>
<keyword evidence="1" id="KW-0812">Transmembrane</keyword>
<feature type="transmembrane region" description="Helical" evidence="1">
    <location>
        <begin position="20"/>
        <end position="43"/>
    </location>
</feature>
<dbReference type="AlphaFoldDB" id="A0A0S4PX84"/>
<dbReference type="Proteomes" id="UP000064525">
    <property type="component" value="Chromosome I"/>
</dbReference>
<keyword evidence="1" id="KW-0472">Membrane</keyword>
<name>A0A0S4PX84_9HELI</name>
<protein>
    <submittedName>
        <fullName evidence="2">Uncharacterized protein</fullName>
    </submittedName>
</protein>
<evidence type="ECO:0000313" key="2">
    <source>
        <dbReference type="EMBL" id="CUU39822.1"/>
    </source>
</evidence>
<reference evidence="3" key="1">
    <citation type="submission" date="2015-11" db="EMBL/GenBank/DDBJ databases">
        <authorList>
            <person name="Anvar S.Y."/>
        </authorList>
    </citation>
    <scope>NUCLEOTIDE SEQUENCE [LARGE SCALE GENOMIC DNA]</scope>
</reference>
<dbReference type="KEGG" id="hty:BN2458_PEG0937"/>
<sequence length="44" mass="5153">MDFKGRIFVSFYFKITKVALGLEFLCIWGSISINLFLFAIRIFS</sequence>
<organism evidence="2 3">
    <name type="scientific">Helicobacter typhlonius</name>
    <dbReference type="NCBI Taxonomy" id="76936"/>
    <lineage>
        <taxon>Bacteria</taxon>
        <taxon>Pseudomonadati</taxon>
        <taxon>Campylobacterota</taxon>
        <taxon>Epsilonproteobacteria</taxon>
        <taxon>Campylobacterales</taxon>
        <taxon>Helicobacteraceae</taxon>
        <taxon>Helicobacter</taxon>
    </lineage>
</organism>
<proteinExistence type="predicted"/>
<accession>A0A0S4PX84</accession>
<dbReference type="PATRIC" id="fig|76936.10.peg.916"/>
<evidence type="ECO:0000313" key="3">
    <source>
        <dbReference type="Proteomes" id="UP000064525"/>
    </source>
</evidence>